<dbReference type="EMBL" id="BIFS01000002">
    <property type="protein sequence ID" value="GCE22586.1"/>
    <property type="molecule type" value="Genomic_DNA"/>
</dbReference>
<keyword evidence="1" id="KW-0472">Membrane</keyword>
<keyword evidence="1" id="KW-1133">Transmembrane helix</keyword>
<evidence type="ECO:0000313" key="2">
    <source>
        <dbReference type="EMBL" id="GCE22586.1"/>
    </source>
</evidence>
<dbReference type="Proteomes" id="UP000287188">
    <property type="component" value="Unassembled WGS sequence"/>
</dbReference>
<protein>
    <recommendedName>
        <fullName evidence="4">DUF304 domain-containing protein</fullName>
    </recommendedName>
</protein>
<dbReference type="RefSeq" id="WP_126555580.1">
    <property type="nucleotide sequence ID" value="NZ_BIFS01000002.1"/>
</dbReference>
<name>A0A402ATU6_9CHLR</name>
<sequence length="208" mass="24287">MPHDSSPSSAKKPHWSNDYNNAWVHWEYTPEEWALFDRVDWRSAQLRYWLPNMIVPVALFLLSALLFQTGVFQVGVLGAVSFILIVVMGVLFMVRVYDYGEARKRHKARHHQTQLRITLARKGVWEAGTFFELSGLQTVRLTSQPTVLCFRCRHKTYDRTNNTTYNYSTINVPVPHGRENEAAQLVERFNEVIRETKQYKGYNPPEPE</sequence>
<accession>A0A402ATU6</accession>
<comment type="caution">
    <text evidence="2">The sequence shown here is derived from an EMBL/GenBank/DDBJ whole genome shotgun (WGS) entry which is preliminary data.</text>
</comment>
<feature type="transmembrane region" description="Helical" evidence="1">
    <location>
        <begin position="74"/>
        <end position="97"/>
    </location>
</feature>
<proteinExistence type="predicted"/>
<evidence type="ECO:0008006" key="4">
    <source>
        <dbReference type="Google" id="ProtNLM"/>
    </source>
</evidence>
<reference evidence="3" key="1">
    <citation type="submission" date="2018-12" db="EMBL/GenBank/DDBJ databases">
        <title>Tengunoibacter tsumagoiensis gen. nov., sp. nov., Dictyobacter kobayashii sp. nov., D. alpinus sp. nov., and D. joshuensis sp. nov. and description of Dictyobacteraceae fam. nov. within the order Ktedonobacterales isolated from Tengu-no-mugimeshi.</title>
        <authorList>
            <person name="Wang C.M."/>
            <person name="Zheng Y."/>
            <person name="Sakai Y."/>
            <person name="Toyoda A."/>
            <person name="Minakuchi Y."/>
            <person name="Abe K."/>
            <person name="Yokota A."/>
            <person name="Yabe S."/>
        </authorList>
    </citation>
    <scope>NUCLEOTIDE SEQUENCE [LARGE SCALE GENOMIC DNA]</scope>
    <source>
        <strain evidence="3">Uno11</strain>
    </source>
</reference>
<keyword evidence="3" id="KW-1185">Reference proteome</keyword>
<dbReference type="AlphaFoldDB" id="A0A402ATU6"/>
<feature type="transmembrane region" description="Helical" evidence="1">
    <location>
        <begin position="48"/>
        <end position="68"/>
    </location>
</feature>
<organism evidence="2 3">
    <name type="scientific">Dictyobacter kobayashii</name>
    <dbReference type="NCBI Taxonomy" id="2014872"/>
    <lineage>
        <taxon>Bacteria</taxon>
        <taxon>Bacillati</taxon>
        <taxon>Chloroflexota</taxon>
        <taxon>Ktedonobacteria</taxon>
        <taxon>Ktedonobacterales</taxon>
        <taxon>Dictyobacteraceae</taxon>
        <taxon>Dictyobacter</taxon>
    </lineage>
</organism>
<evidence type="ECO:0000313" key="3">
    <source>
        <dbReference type="Proteomes" id="UP000287188"/>
    </source>
</evidence>
<evidence type="ECO:0000256" key="1">
    <source>
        <dbReference type="SAM" id="Phobius"/>
    </source>
</evidence>
<keyword evidence="1" id="KW-0812">Transmembrane</keyword>
<gene>
    <name evidence="2" type="ORF">KDK_63860</name>
</gene>